<protein>
    <submittedName>
        <fullName evidence="1">Uncharacterized protein</fullName>
    </submittedName>
</protein>
<comment type="caution">
    <text evidence="1">The sequence shown here is derived from an EMBL/GenBank/DDBJ whole genome shotgun (WGS) entry which is preliminary data.</text>
</comment>
<reference evidence="1 2" key="1">
    <citation type="journal article" date="2018" name="Sci. Rep.">
        <title>Genomic signatures of local adaptation to the degree of environmental predictability in rotifers.</title>
        <authorList>
            <person name="Franch-Gras L."/>
            <person name="Hahn C."/>
            <person name="Garcia-Roger E.M."/>
            <person name="Carmona M.J."/>
            <person name="Serra M."/>
            <person name="Gomez A."/>
        </authorList>
    </citation>
    <scope>NUCLEOTIDE SEQUENCE [LARGE SCALE GENOMIC DNA]</scope>
    <source>
        <strain evidence="1">HYR1</strain>
    </source>
</reference>
<name>A0A3M7QPM7_BRAPC</name>
<dbReference type="Proteomes" id="UP000276133">
    <property type="component" value="Unassembled WGS sequence"/>
</dbReference>
<dbReference type="AlphaFoldDB" id="A0A3M7QPM7"/>
<evidence type="ECO:0000313" key="1">
    <source>
        <dbReference type="EMBL" id="RNA13290.1"/>
    </source>
</evidence>
<keyword evidence="2" id="KW-1185">Reference proteome</keyword>
<sequence>MSIMTKLNYCKKLAEKSYTEHYYGSYIYTVYTTKHRAIHNYLNFEEKYCSFLSNYQLLTDRIRTRHCPS</sequence>
<evidence type="ECO:0000313" key="2">
    <source>
        <dbReference type="Proteomes" id="UP000276133"/>
    </source>
</evidence>
<proteinExistence type="predicted"/>
<gene>
    <name evidence="1" type="ORF">BpHYR1_035986</name>
</gene>
<dbReference type="EMBL" id="REGN01005453">
    <property type="protein sequence ID" value="RNA13290.1"/>
    <property type="molecule type" value="Genomic_DNA"/>
</dbReference>
<organism evidence="1 2">
    <name type="scientific">Brachionus plicatilis</name>
    <name type="common">Marine rotifer</name>
    <name type="synonym">Brachionus muelleri</name>
    <dbReference type="NCBI Taxonomy" id="10195"/>
    <lineage>
        <taxon>Eukaryota</taxon>
        <taxon>Metazoa</taxon>
        <taxon>Spiralia</taxon>
        <taxon>Gnathifera</taxon>
        <taxon>Rotifera</taxon>
        <taxon>Eurotatoria</taxon>
        <taxon>Monogononta</taxon>
        <taxon>Pseudotrocha</taxon>
        <taxon>Ploima</taxon>
        <taxon>Brachionidae</taxon>
        <taxon>Brachionus</taxon>
    </lineage>
</organism>
<accession>A0A3M7QPM7</accession>